<evidence type="ECO:0000256" key="13">
    <source>
        <dbReference type="ARBA" id="ARBA00023136"/>
    </source>
</evidence>
<dbReference type="NCBIfam" id="TIGR00229">
    <property type="entry name" value="sensory_box"/>
    <property type="match status" value="1"/>
</dbReference>
<dbReference type="InterPro" id="IPR033479">
    <property type="entry name" value="dCache_1"/>
</dbReference>
<gene>
    <name evidence="18" type="ORF">KDK67_13435</name>
</gene>
<keyword evidence="6" id="KW-0808">Transferase</keyword>
<dbReference type="GO" id="GO:0000155">
    <property type="term" value="F:phosphorelay sensor kinase activity"/>
    <property type="evidence" value="ECO:0007669"/>
    <property type="project" value="InterPro"/>
</dbReference>
<dbReference type="EC" id="2.7.13.3" evidence="3"/>
<dbReference type="SMART" id="SM00388">
    <property type="entry name" value="HisKA"/>
    <property type="match status" value="1"/>
</dbReference>
<dbReference type="SUPFAM" id="SSF55874">
    <property type="entry name" value="ATPase domain of HSP90 chaperone/DNA topoisomerase II/histidine kinase"/>
    <property type="match status" value="1"/>
</dbReference>
<feature type="transmembrane region" description="Helical" evidence="15">
    <location>
        <begin position="284"/>
        <end position="304"/>
    </location>
</feature>
<dbReference type="PROSITE" id="PS50109">
    <property type="entry name" value="HIS_KIN"/>
    <property type="match status" value="1"/>
</dbReference>
<dbReference type="InterPro" id="IPR036890">
    <property type="entry name" value="HATPase_C_sf"/>
</dbReference>
<comment type="caution">
    <text evidence="18">The sequence shown here is derived from an EMBL/GenBank/DDBJ whole genome shotgun (WGS) entry which is preliminary data.</text>
</comment>
<name>A0A9E4ZHE0_9EURY</name>
<keyword evidence="12" id="KW-0902">Two-component regulatory system</keyword>
<dbReference type="Gene3D" id="6.10.340.10">
    <property type="match status" value="1"/>
</dbReference>
<dbReference type="InterPro" id="IPR003661">
    <property type="entry name" value="HisK_dim/P_dom"/>
</dbReference>
<feature type="domain" description="PAC" evidence="17">
    <location>
        <begin position="439"/>
        <end position="491"/>
    </location>
</feature>
<keyword evidence="9" id="KW-0418">Kinase</keyword>
<dbReference type="CDD" id="cd00082">
    <property type="entry name" value="HisKA"/>
    <property type="match status" value="1"/>
</dbReference>
<dbReference type="InterPro" id="IPR013655">
    <property type="entry name" value="PAS_fold_3"/>
</dbReference>
<dbReference type="CDD" id="cd12912">
    <property type="entry name" value="PDC2_MCP_like"/>
    <property type="match status" value="1"/>
</dbReference>
<dbReference type="GO" id="GO:0005886">
    <property type="term" value="C:plasma membrane"/>
    <property type="evidence" value="ECO:0007669"/>
    <property type="project" value="UniProtKB-SubCell"/>
</dbReference>
<dbReference type="InterPro" id="IPR000014">
    <property type="entry name" value="PAS"/>
</dbReference>
<evidence type="ECO:0000313" key="18">
    <source>
        <dbReference type="EMBL" id="MCM1987960.1"/>
    </source>
</evidence>
<dbReference type="Gene3D" id="3.30.565.10">
    <property type="entry name" value="Histidine kinase-like ATPase, C-terminal domain"/>
    <property type="match status" value="1"/>
</dbReference>
<evidence type="ECO:0000256" key="3">
    <source>
        <dbReference type="ARBA" id="ARBA00012438"/>
    </source>
</evidence>
<dbReference type="InterPro" id="IPR001610">
    <property type="entry name" value="PAC"/>
</dbReference>
<evidence type="ECO:0000256" key="6">
    <source>
        <dbReference type="ARBA" id="ARBA00022679"/>
    </source>
</evidence>
<dbReference type="Pfam" id="PF08447">
    <property type="entry name" value="PAS_3"/>
    <property type="match status" value="1"/>
</dbReference>
<keyword evidence="5" id="KW-0597">Phosphoprotein</keyword>
<evidence type="ECO:0000256" key="11">
    <source>
        <dbReference type="ARBA" id="ARBA00022989"/>
    </source>
</evidence>
<dbReference type="PROSITE" id="PS50113">
    <property type="entry name" value="PAC"/>
    <property type="match status" value="1"/>
</dbReference>
<dbReference type="PANTHER" id="PTHR43047:SF72">
    <property type="entry name" value="OSMOSENSING HISTIDINE PROTEIN KINASE SLN1"/>
    <property type="match status" value="1"/>
</dbReference>
<evidence type="ECO:0000256" key="12">
    <source>
        <dbReference type="ARBA" id="ARBA00023012"/>
    </source>
</evidence>
<organism evidence="18 19">
    <name type="scientific">Methanococcoides seepicolus</name>
    <dbReference type="NCBI Taxonomy" id="2828780"/>
    <lineage>
        <taxon>Archaea</taxon>
        <taxon>Methanobacteriati</taxon>
        <taxon>Methanobacteriota</taxon>
        <taxon>Stenosarchaea group</taxon>
        <taxon>Methanomicrobia</taxon>
        <taxon>Methanosarcinales</taxon>
        <taxon>Methanosarcinaceae</taxon>
        <taxon>Methanococcoides</taxon>
    </lineage>
</organism>
<dbReference type="FunFam" id="1.10.287.130:FF:000038">
    <property type="entry name" value="Sensory transduction histidine kinase"/>
    <property type="match status" value="1"/>
</dbReference>
<evidence type="ECO:0000256" key="8">
    <source>
        <dbReference type="ARBA" id="ARBA00022741"/>
    </source>
</evidence>
<evidence type="ECO:0000256" key="15">
    <source>
        <dbReference type="SAM" id="Phobius"/>
    </source>
</evidence>
<reference evidence="18" key="1">
    <citation type="journal article" date="2021" name="mSystems">
        <title>Bacteria and Archaea Synergistically Convert Glycine Betaine to Biogenic Methane in the Formosa Cold Seep of the South China Sea.</title>
        <authorList>
            <person name="Li L."/>
            <person name="Zhang W."/>
            <person name="Zhang S."/>
            <person name="Song L."/>
            <person name="Sun Q."/>
            <person name="Zhang H."/>
            <person name="Xiang H."/>
            <person name="Dong X."/>
        </authorList>
    </citation>
    <scope>NUCLEOTIDE SEQUENCE</scope>
    <source>
        <strain evidence="18">LLY</strain>
    </source>
</reference>
<dbReference type="InterPro" id="IPR005467">
    <property type="entry name" value="His_kinase_dom"/>
</dbReference>
<dbReference type="GO" id="GO:0009927">
    <property type="term" value="F:histidine phosphotransfer kinase activity"/>
    <property type="evidence" value="ECO:0007669"/>
    <property type="project" value="TreeGrafter"/>
</dbReference>
<evidence type="ECO:0000259" key="17">
    <source>
        <dbReference type="PROSITE" id="PS50113"/>
    </source>
</evidence>
<keyword evidence="8" id="KW-0547">Nucleotide-binding</keyword>
<dbReference type="Pfam" id="PF02518">
    <property type="entry name" value="HATPase_c"/>
    <property type="match status" value="1"/>
</dbReference>
<dbReference type="CDD" id="cd16922">
    <property type="entry name" value="HATPase_EvgS-ArcB-TorS-like"/>
    <property type="match status" value="1"/>
</dbReference>
<accession>A0A9E4ZHE0</accession>
<dbReference type="Gene3D" id="1.10.287.130">
    <property type="match status" value="1"/>
</dbReference>
<evidence type="ECO:0000256" key="14">
    <source>
        <dbReference type="ARBA" id="ARBA00023306"/>
    </source>
</evidence>
<keyword evidence="11 15" id="KW-1133">Transmembrane helix</keyword>
<dbReference type="Proteomes" id="UP001056766">
    <property type="component" value="Unassembled WGS sequence"/>
</dbReference>
<protein>
    <recommendedName>
        <fullName evidence="3">histidine kinase</fullName>
        <ecNumber evidence="3">2.7.13.3</ecNumber>
    </recommendedName>
</protein>
<dbReference type="Pfam" id="PF02743">
    <property type="entry name" value="dCache_1"/>
    <property type="match status" value="1"/>
</dbReference>
<dbReference type="AlphaFoldDB" id="A0A9E4ZHE0"/>
<dbReference type="GO" id="GO:0005524">
    <property type="term" value="F:ATP binding"/>
    <property type="evidence" value="ECO:0007669"/>
    <property type="project" value="UniProtKB-KW"/>
</dbReference>
<dbReference type="SMART" id="SM00086">
    <property type="entry name" value="PAC"/>
    <property type="match status" value="1"/>
</dbReference>
<keyword evidence="19" id="KW-1185">Reference proteome</keyword>
<evidence type="ECO:0000256" key="5">
    <source>
        <dbReference type="ARBA" id="ARBA00022553"/>
    </source>
</evidence>
<dbReference type="InterPro" id="IPR035965">
    <property type="entry name" value="PAS-like_dom_sf"/>
</dbReference>
<evidence type="ECO:0000256" key="9">
    <source>
        <dbReference type="ARBA" id="ARBA00022777"/>
    </source>
</evidence>
<reference evidence="18" key="2">
    <citation type="submission" date="2021-04" db="EMBL/GenBank/DDBJ databases">
        <authorList>
            <person name="Dong X."/>
        </authorList>
    </citation>
    <scope>NUCLEOTIDE SEQUENCE</scope>
    <source>
        <strain evidence="18">LLY</strain>
    </source>
</reference>
<evidence type="ECO:0000256" key="10">
    <source>
        <dbReference type="ARBA" id="ARBA00022840"/>
    </source>
</evidence>
<comment type="subcellular location">
    <subcellularLocation>
        <location evidence="2">Cell membrane</location>
        <topology evidence="2">Multi-pass membrane protein</topology>
    </subcellularLocation>
</comment>
<evidence type="ECO:0000256" key="7">
    <source>
        <dbReference type="ARBA" id="ARBA00022692"/>
    </source>
</evidence>
<keyword evidence="7 15" id="KW-0812">Transmembrane</keyword>
<dbReference type="PANTHER" id="PTHR43047">
    <property type="entry name" value="TWO-COMPONENT HISTIDINE PROTEIN KINASE"/>
    <property type="match status" value="1"/>
</dbReference>
<evidence type="ECO:0000256" key="4">
    <source>
        <dbReference type="ARBA" id="ARBA00022475"/>
    </source>
</evidence>
<evidence type="ECO:0000259" key="16">
    <source>
        <dbReference type="PROSITE" id="PS50109"/>
    </source>
</evidence>
<dbReference type="InterPro" id="IPR000700">
    <property type="entry name" value="PAS-assoc_C"/>
</dbReference>
<evidence type="ECO:0000256" key="1">
    <source>
        <dbReference type="ARBA" id="ARBA00000085"/>
    </source>
</evidence>
<proteinExistence type="predicted"/>
<keyword evidence="10" id="KW-0067">ATP-binding</keyword>
<keyword evidence="14" id="KW-0131">Cell cycle</keyword>
<dbReference type="SUPFAM" id="SSF55785">
    <property type="entry name" value="PYP-like sensor domain (PAS domain)"/>
    <property type="match status" value="1"/>
</dbReference>
<dbReference type="CDD" id="cd00130">
    <property type="entry name" value="PAS"/>
    <property type="match status" value="1"/>
</dbReference>
<evidence type="ECO:0000256" key="2">
    <source>
        <dbReference type="ARBA" id="ARBA00004651"/>
    </source>
</evidence>
<dbReference type="InterPro" id="IPR036097">
    <property type="entry name" value="HisK_dim/P_sf"/>
</dbReference>
<feature type="domain" description="Histidine kinase" evidence="16">
    <location>
        <begin position="509"/>
        <end position="728"/>
    </location>
</feature>
<sequence>MSLIISTTTEQHEELIHKEIISLTKNYASNFDADMRANMAISRGIASSMKGYRYGDREIASGIVKQTLTDNPNILGVYAGFEPNAFDLNDSAYANTKFHDETGRFLPYWNRIGGKIFLEPLVHYDSLDYYQLPKERKMDVLTEPYLYRGELIVSYVSPIIIEGEFIGIGGADVSLSYIDEEISNIKILDSGYAFTVSNTGLLISHPVHKEWIGSKTLYDFEEPEILKMAKDIENGKEGHIEMIDPVTDKDSIIFYEPVRTGNYSMLVVVPKGEMYAGVTDMQNILVAISAIAILFMGTIAIFSAQRITKPIKNIVNDFKDISDTALKGSFNKRANTDIEVDFKNIPEGLNDILDALQRSNELNDELKKVVESSPVIVFKWKAQEGWPVEIISDNISNLGYEAHEFIDGHLNYDDIIHPDCKRNVEVEFKKLYSGDSPSVNLDYKIITGDGETRWVNERTTLIYDSEGNVDHLKGLIIDTTEKKNAENALINLMMEAEAANKAKSDFVANMSHELRTPLNAIIGFSDLLKTEMFGKLNEKQTKYVDNVLISGKHLLGLINNILDISKIEAGKMHLRSEDFELNEMIEDTTSILSPLANKKKINLSHNIANNTITTNADKTMFKQIMYNLVSNAIKFTPEEGNVTINAWSMHKKLYVNVEDTGTGISKDHLDEVFKPFIQVGDFNTKEQEGTGLGLALVKKLVELHGGEIWVESEMNEGSTFTFTIPANK</sequence>
<dbReference type="InterPro" id="IPR004358">
    <property type="entry name" value="Sig_transdc_His_kin-like_C"/>
</dbReference>
<dbReference type="SMART" id="SM00387">
    <property type="entry name" value="HATPase_c"/>
    <property type="match status" value="1"/>
</dbReference>
<dbReference type="InterPro" id="IPR003594">
    <property type="entry name" value="HATPase_dom"/>
</dbReference>
<dbReference type="Pfam" id="PF00512">
    <property type="entry name" value="HisKA"/>
    <property type="match status" value="1"/>
</dbReference>
<keyword evidence="13 15" id="KW-0472">Membrane</keyword>
<comment type="catalytic activity">
    <reaction evidence="1">
        <text>ATP + protein L-histidine = ADP + protein N-phospho-L-histidine.</text>
        <dbReference type="EC" id="2.7.13.3"/>
    </reaction>
</comment>
<dbReference type="SUPFAM" id="SSF47384">
    <property type="entry name" value="Homodimeric domain of signal transducing histidine kinase"/>
    <property type="match status" value="1"/>
</dbReference>
<dbReference type="FunFam" id="3.30.565.10:FF:000010">
    <property type="entry name" value="Sensor histidine kinase RcsC"/>
    <property type="match status" value="1"/>
</dbReference>
<dbReference type="EMBL" id="JAGSOI010000098">
    <property type="protein sequence ID" value="MCM1987960.1"/>
    <property type="molecule type" value="Genomic_DNA"/>
</dbReference>
<evidence type="ECO:0000313" key="19">
    <source>
        <dbReference type="Proteomes" id="UP001056766"/>
    </source>
</evidence>
<dbReference type="CDD" id="cd12913">
    <property type="entry name" value="PDC1_MCP_like"/>
    <property type="match status" value="1"/>
</dbReference>
<dbReference type="Gene3D" id="3.30.450.20">
    <property type="entry name" value="PAS domain"/>
    <property type="match status" value="3"/>
</dbReference>
<keyword evidence="4" id="KW-1003">Cell membrane</keyword>
<dbReference type="PRINTS" id="PR00344">
    <property type="entry name" value="BCTRLSENSOR"/>
</dbReference>